<dbReference type="AlphaFoldDB" id="A0A3N4Z6J3"/>
<dbReference type="RefSeq" id="WP_123917298.1">
    <property type="nucleotide sequence ID" value="NZ_RKRA01000001.1"/>
</dbReference>
<reference evidence="1 2" key="1">
    <citation type="submission" date="2018-11" db="EMBL/GenBank/DDBJ databases">
        <title>Sequencing the genomes of 1000 actinobacteria strains.</title>
        <authorList>
            <person name="Klenk H.-P."/>
        </authorList>
    </citation>
    <scope>NUCLEOTIDE SEQUENCE [LARGE SCALE GENOMIC DNA]</scope>
    <source>
        <strain evidence="1 2">DSM 14418</strain>
    </source>
</reference>
<accession>A0A3N4Z6J3</accession>
<keyword evidence="2" id="KW-1185">Reference proteome</keyword>
<proteinExistence type="predicted"/>
<dbReference type="Proteomes" id="UP000280726">
    <property type="component" value="Unassembled WGS sequence"/>
</dbReference>
<dbReference type="OrthoDB" id="358773at2"/>
<dbReference type="Gene3D" id="3.90.1140.10">
    <property type="entry name" value="Cyclic phosphodiesterase"/>
    <property type="match status" value="1"/>
</dbReference>
<evidence type="ECO:0000313" key="1">
    <source>
        <dbReference type="EMBL" id="RPF27624.1"/>
    </source>
</evidence>
<dbReference type="GO" id="GO:0016874">
    <property type="term" value="F:ligase activity"/>
    <property type="evidence" value="ECO:0007669"/>
    <property type="project" value="UniProtKB-KW"/>
</dbReference>
<dbReference type="Pfam" id="PF13563">
    <property type="entry name" value="2_5_RNA_ligase2"/>
    <property type="match status" value="1"/>
</dbReference>
<comment type="caution">
    <text evidence="1">The sequence shown here is derived from an EMBL/GenBank/DDBJ whole genome shotgun (WGS) entry which is preliminary data.</text>
</comment>
<dbReference type="InterPro" id="IPR009097">
    <property type="entry name" value="Cyclic_Pdiesterase"/>
</dbReference>
<gene>
    <name evidence="1" type="ORF">EDD32_2113</name>
</gene>
<protein>
    <submittedName>
        <fullName evidence="1">2'-5' RNA ligase</fullName>
    </submittedName>
</protein>
<sequence length="191" mass="20524">MHLPERSGDQVRIGVALQVPAPYGTLVQAVRARVGDPLAHAIPPHITLLPPTVVERDHLPDVVAHLAAIAAAEAPFVVALEGAGTFRPVSPVVFVKVSRGAERCAALESLVRSGPLAQELRFPYHPHVTVAHDLDEDTLDRAHLLVEDFEATYAQGSMRLYEHGEDGVWRTVARLPLTGTSVHAATADRVG</sequence>
<keyword evidence="1" id="KW-0436">Ligase</keyword>
<dbReference type="EMBL" id="RKRA01000001">
    <property type="protein sequence ID" value="RPF27624.1"/>
    <property type="molecule type" value="Genomic_DNA"/>
</dbReference>
<evidence type="ECO:0000313" key="2">
    <source>
        <dbReference type="Proteomes" id="UP000280726"/>
    </source>
</evidence>
<dbReference type="InterPro" id="IPR050580">
    <property type="entry name" value="2H_phosphoesterase_YjcG-like"/>
</dbReference>
<dbReference type="PANTHER" id="PTHR40037:SF1">
    <property type="entry name" value="PHOSPHOESTERASE SAOUHSC_00951-RELATED"/>
    <property type="match status" value="1"/>
</dbReference>
<dbReference type="SUPFAM" id="SSF55144">
    <property type="entry name" value="LigT-like"/>
    <property type="match status" value="1"/>
</dbReference>
<organism evidence="1 2">
    <name type="scientific">Georgenia muralis</name>
    <dbReference type="NCBI Taxonomy" id="154117"/>
    <lineage>
        <taxon>Bacteria</taxon>
        <taxon>Bacillati</taxon>
        <taxon>Actinomycetota</taxon>
        <taxon>Actinomycetes</taxon>
        <taxon>Micrococcales</taxon>
        <taxon>Bogoriellaceae</taxon>
        <taxon>Georgenia</taxon>
    </lineage>
</organism>
<dbReference type="PANTHER" id="PTHR40037">
    <property type="entry name" value="PHOSPHOESTERASE YJCG-RELATED"/>
    <property type="match status" value="1"/>
</dbReference>
<name>A0A3N4Z6J3_9MICO</name>